<proteinExistence type="predicted"/>
<name>A0A6B0T7Z5_9EURY</name>
<dbReference type="Proteomes" id="UP000466535">
    <property type="component" value="Unassembled WGS sequence"/>
</dbReference>
<keyword evidence="3" id="KW-1185">Reference proteome</keyword>
<evidence type="ECO:0000313" key="3">
    <source>
        <dbReference type="Proteomes" id="UP000466535"/>
    </source>
</evidence>
<dbReference type="OrthoDB" id="271604at2157"/>
<accession>A0A6B0T7Z5</accession>
<protein>
    <recommendedName>
        <fullName evidence="1">Halobacterial output domain-containing protein</fullName>
    </recommendedName>
</protein>
<dbReference type="RefSeq" id="WP_159763100.1">
    <property type="nucleotide sequence ID" value="NZ_WUUT01000001.1"/>
</dbReference>
<sequence length="87" mass="9469">MTRRHEVLTAVVGAIAEAEDCSPQALSYSLAEYVETGALATLAASEHTEWELTFEVPDHTVTVRGDGAVLVDDVLRERLDAQSRQLS</sequence>
<evidence type="ECO:0000259" key="1">
    <source>
        <dbReference type="Pfam" id="PF18545"/>
    </source>
</evidence>
<dbReference type="InterPro" id="IPR040624">
    <property type="entry name" value="HalOD1"/>
</dbReference>
<comment type="caution">
    <text evidence="2">The sequence shown here is derived from an EMBL/GenBank/DDBJ whole genome shotgun (WGS) entry which is preliminary data.</text>
</comment>
<gene>
    <name evidence="2" type="ORF">GRX03_05290</name>
</gene>
<organism evidence="2 3">
    <name type="scientific">Halovenus carboxidivorans</name>
    <dbReference type="NCBI Taxonomy" id="2692199"/>
    <lineage>
        <taxon>Archaea</taxon>
        <taxon>Methanobacteriati</taxon>
        <taxon>Methanobacteriota</taxon>
        <taxon>Stenosarchaea group</taxon>
        <taxon>Halobacteria</taxon>
        <taxon>Halobacteriales</taxon>
        <taxon>Haloarculaceae</taxon>
        <taxon>Halovenus</taxon>
    </lineage>
</organism>
<evidence type="ECO:0000313" key="2">
    <source>
        <dbReference type="EMBL" id="MXR51020.1"/>
    </source>
</evidence>
<dbReference type="AlphaFoldDB" id="A0A6B0T7Z5"/>
<feature type="domain" description="Halobacterial output" evidence="1">
    <location>
        <begin position="5"/>
        <end position="72"/>
    </location>
</feature>
<dbReference type="Pfam" id="PF18545">
    <property type="entry name" value="HalOD1"/>
    <property type="match status" value="1"/>
</dbReference>
<dbReference type="EMBL" id="WUUT01000001">
    <property type="protein sequence ID" value="MXR51020.1"/>
    <property type="molecule type" value="Genomic_DNA"/>
</dbReference>
<reference evidence="2 3" key="1">
    <citation type="submission" date="2019-12" db="EMBL/GenBank/DDBJ databases">
        <title>Isolation and characterization of three novel carbon monoxide-oxidizing members of Halobacteria from salione crusts and soils.</title>
        <authorList>
            <person name="Myers M.R."/>
            <person name="King G.M."/>
        </authorList>
    </citation>
    <scope>NUCLEOTIDE SEQUENCE [LARGE SCALE GENOMIC DNA]</scope>
    <source>
        <strain evidence="2 3">WSH3</strain>
    </source>
</reference>